<dbReference type="InterPro" id="IPR035948">
    <property type="entry name" value="YwqG-like_sf"/>
</dbReference>
<dbReference type="Proteomes" id="UP000214684">
    <property type="component" value="Unassembled WGS sequence"/>
</dbReference>
<accession>A0A227PBV5</accession>
<dbReference type="InterPro" id="IPR015315">
    <property type="entry name" value="DUF1963"/>
</dbReference>
<reference evidence="1 2" key="1">
    <citation type="submission" date="2016-11" db="EMBL/GenBank/DDBJ databases">
        <title>Whole genomes of Flavobacteriaceae.</title>
        <authorList>
            <person name="Stine C."/>
            <person name="Li C."/>
            <person name="Tadesse D."/>
        </authorList>
    </citation>
    <scope>NUCLEOTIDE SEQUENCE [LARGE SCALE GENOMIC DNA]</scope>
    <source>
        <strain evidence="1 2">DSM 24704</strain>
    </source>
</reference>
<dbReference type="OrthoDB" id="57088at2"/>
<sequence length="251" mass="29777">MIFPDYLKEFENDLLKYKLDFIKIDAKPLKPKTILSFTESKFLGKPYLPIGAEYPKDTAGKPMILLAQLNFSEIPPLENYPDKGILQFYISGDEWYNMEEYKILYHTEIENHETNFDFLTEELYEDSPVYCEHSLAFSIEEEYGGSQDFRFDFTFNGLEYYEFEEKLDKKQKKELEKFFAKEGHKIGGYAYFTQSDPREYDEKSKNDILLLQIDTDDEIMFGDSGVANFFINKEDLINKNFEKAYFNWDCC</sequence>
<evidence type="ECO:0008006" key="3">
    <source>
        <dbReference type="Google" id="ProtNLM"/>
    </source>
</evidence>
<dbReference type="Pfam" id="PF09234">
    <property type="entry name" value="DUF1963"/>
    <property type="match status" value="1"/>
</dbReference>
<keyword evidence="2" id="KW-1185">Reference proteome</keyword>
<dbReference type="Gene3D" id="2.30.320.10">
    <property type="entry name" value="YwqG-like"/>
    <property type="match status" value="1"/>
</dbReference>
<dbReference type="EMBL" id="MUGS01000015">
    <property type="protein sequence ID" value="OXG06656.1"/>
    <property type="molecule type" value="Genomic_DNA"/>
</dbReference>
<protein>
    <recommendedName>
        <fullName evidence="3">DUF1963 domain-containing protein</fullName>
    </recommendedName>
</protein>
<evidence type="ECO:0000313" key="2">
    <source>
        <dbReference type="Proteomes" id="UP000214684"/>
    </source>
</evidence>
<organism evidence="1 2">
    <name type="scientific">Flavobacterium araucananum</name>
    <dbReference type="NCBI Taxonomy" id="946678"/>
    <lineage>
        <taxon>Bacteria</taxon>
        <taxon>Pseudomonadati</taxon>
        <taxon>Bacteroidota</taxon>
        <taxon>Flavobacteriia</taxon>
        <taxon>Flavobacteriales</taxon>
        <taxon>Flavobacteriaceae</taxon>
        <taxon>Flavobacterium</taxon>
    </lineage>
</organism>
<dbReference type="PANTHER" id="PTHR36436">
    <property type="entry name" value="SLL5081 PROTEIN"/>
    <property type="match status" value="1"/>
</dbReference>
<dbReference type="RefSeq" id="WP_089479597.1">
    <property type="nucleotide sequence ID" value="NZ_MUGS01000015.1"/>
</dbReference>
<gene>
    <name evidence="1" type="ORF">B0A64_11160</name>
</gene>
<dbReference type="AlphaFoldDB" id="A0A227PBV5"/>
<evidence type="ECO:0000313" key="1">
    <source>
        <dbReference type="EMBL" id="OXG06656.1"/>
    </source>
</evidence>
<proteinExistence type="predicted"/>
<name>A0A227PBV5_9FLAO</name>
<dbReference type="SUPFAM" id="SSF103032">
    <property type="entry name" value="Hypothetical protein YwqG"/>
    <property type="match status" value="1"/>
</dbReference>
<dbReference type="PANTHER" id="PTHR36436:SF6">
    <property type="entry name" value="SLL5081 PROTEIN"/>
    <property type="match status" value="1"/>
</dbReference>
<comment type="caution">
    <text evidence="1">The sequence shown here is derived from an EMBL/GenBank/DDBJ whole genome shotgun (WGS) entry which is preliminary data.</text>
</comment>